<feature type="non-terminal residue" evidence="2">
    <location>
        <position position="182"/>
    </location>
</feature>
<feature type="domain" description="LysM" evidence="1">
    <location>
        <begin position="1"/>
        <end position="44"/>
    </location>
</feature>
<comment type="caution">
    <text evidence="2">The sequence shown here is derived from an EMBL/GenBank/DDBJ whole genome shotgun (WGS) entry which is preliminary data.</text>
</comment>
<reference evidence="2" key="1">
    <citation type="submission" date="2019-03" db="EMBL/GenBank/DDBJ databases">
        <title>Single cell metagenomics reveals metabolic interactions within the superorganism composed of flagellate Streblomastix strix and complex community of Bacteroidetes bacteria on its surface.</title>
        <authorList>
            <person name="Treitli S.C."/>
            <person name="Kolisko M."/>
            <person name="Husnik F."/>
            <person name="Keeling P."/>
            <person name="Hampl V."/>
        </authorList>
    </citation>
    <scope>NUCLEOTIDE SEQUENCE</scope>
    <source>
        <strain evidence="2">STM</strain>
    </source>
</reference>
<dbReference type="InterPro" id="IPR028082">
    <property type="entry name" value="Peripla_BP_I"/>
</dbReference>
<dbReference type="SUPFAM" id="SSF53822">
    <property type="entry name" value="Periplasmic binding protein-like I"/>
    <property type="match status" value="1"/>
</dbReference>
<dbReference type="AlphaFoldDB" id="A0A5J4PLD8"/>
<dbReference type="SUPFAM" id="SSF54106">
    <property type="entry name" value="LysM domain"/>
    <property type="match status" value="1"/>
</dbReference>
<evidence type="ECO:0000259" key="1">
    <source>
        <dbReference type="PROSITE" id="PS51782"/>
    </source>
</evidence>
<name>A0A5J4PLD8_9ZZZZ</name>
<dbReference type="InterPro" id="IPR018392">
    <property type="entry name" value="LysM"/>
</dbReference>
<dbReference type="Gene3D" id="3.40.50.2300">
    <property type="match status" value="1"/>
</dbReference>
<sequence>MHRVKRNETLNSISKDYNVSSEDLIVANPELESDGLKKGNYICIPTIIEATDKKEEEVILPSIPNQTTKATATGNKERSTALPIHRNQGRGSTVKAAIILPFSEVESRTRMVEYYEGFLMAVDSLKRTGVSVDLYVYDSGGQNASILSILQQKEMVDMDVIFGPLYSKHIKPLANFAKANKI</sequence>
<dbReference type="InterPro" id="IPR036779">
    <property type="entry name" value="LysM_dom_sf"/>
</dbReference>
<dbReference type="SMART" id="SM00257">
    <property type="entry name" value="LysM"/>
    <property type="match status" value="1"/>
</dbReference>
<gene>
    <name evidence="2" type="ORF">EZS27_038295</name>
</gene>
<dbReference type="EMBL" id="SNRY01007448">
    <property type="protein sequence ID" value="KAA6310396.1"/>
    <property type="molecule type" value="Genomic_DNA"/>
</dbReference>
<dbReference type="CDD" id="cd00118">
    <property type="entry name" value="LysM"/>
    <property type="match status" value="1"/>
</dbReference>
<evidence type="ECO:0000313" key="2">
    <source>
        <dbReference type="EMBL" id="KAA6310396.1"/>
    </source>
</evidence>
<dbReference type="PROSITE" id="PS51782">
    <property type="entry name" value="LYSM"/>
    <property type="match status" value="1"/>
</dbReference>
<proteinExistence type="predicted"/>
<protein>
    <recommendedName>
        <fullName evidence="1">LysM domain-containing protein</fullName>
    </recommendedName>
</protein>
<organism evidence="2">
    <name type="scientific">termite gut metagenome</name>
    <dbReference type="NCBI Taxonomy" id="433724"/>
    <lineage>
        <taxon>unclassified sequences</taxon>
        <taxon>metagenomes</taxon>
        <taxon>organismal metagenomes</taxon>
    </lineage>
</organism>
<dbReference type="Gene3D" id="3.10.350.10">
    <property type="entry name" value="LysM domain"/>
    <property type="match status" value="1"/>
</dbReference>
<accession>A0A5J4PLD8</accession>
<dbReference type="Pfam" id="PF01476">
    <property type="entry name" value="LysM"/>
    <property type="match status" value="1"/>
</dbReference>